<dbReference type="Pfam" id="PF04389">
    <property type="entry name" value="Peptidase_M28"/>
    <property type="match status" value="1"/>
</dbReference>
<evidence type="ECO:0000313" key="3">
    <source>
        <dbReference type="EMBL" id="GLX80394.1"/>
    </source>
</evidence>
<organism evidence="3 4">
    <name type="scientific">Thalassotalea insulae</name>
    <dbReference type="NCBI Taxonomy" id="2056778"/>
    <lineage>
        <taxon>Bacteria</taxon>
        <taxon>Pseudomonadati</taxon>
        <taxon>Pseudomonadota</taxon>
        <taxon>Gammaproteobacteria</taxon>
        <taxon>Alteromonadales</taxon>
        <taxon>Colwelliaceae</taxon>
        <taxon>Thalassotalea</taxon>
    </lineage>
</organism>
<keyword evidence="1" id="KW-0732">Signal</keyword>
<name>A0ABQ6GYT8_9GAMM</name>
<dbReference type="PROSITE" id="PS51257">
    <property type="entry name" value="PROKAR_LIPOPROTEIN"/>
    <property type="match status" value="1"/>
</dbReference>
<feature type="chain" id="PRO_5047404205" evidence="1">
    <location>
        <begin position="25"/>
        <end position="330"/>
    </location>
</feature>
<dbReference type="SUPFAM" id="SSF53187">
    <property type="entry name" value="Zn-dependent exopeptidases"/>
    <property type="match status" value="1"/>
</dbReference>
<dbReference type="PANTHER" id="PTHR12147">
    <property type="entry name" value="METALLOPEPTIDASE M28 FAMILY MEMBER"/>
    <property type="match status" value="1"/>
</dbReference>
<sequence>MIKRYCIHYWCLLLLFGCQTIPLAQPRLTHVIDENYLFACFQYLASDQLTGRKVGTKGNLQAQKYLITQLKQLNIKPFNRHYRHSFSYINRSDQPVYGNNIVGLLPAYRHTEQYLVLTAHFDHIGKQGNNIYNGADDNASGSAAILAILKYLTDNNLQLKHNILVIFTDGEESNLKGIKAFIQQNQPLMNQIKVNVNLDMLAGSQDSQRLHYYSKGLTKLLPPSERTYFFQQHSYQNFPVIKGFKRQLSINNQRINWLKASDHYAFYRQRIPFIYYGVGVHKNYHTPSDNYQNANKGLLAQSTNVIYHQLILLDQLISNTSHNIFDHMTL</sequence>
<reference evidence="3 4" key="1">
    <citation type="submission" date="2023-03" db="EMBL/GenBank/DDBJ databases">
        <title>Draft genome sequence of Thalassotalea insulae KCTC 62186T.</title>
        <authorList>
            <person name="Sawabe T."/>
        </authorList>
    </citation>
    <scope>NUCLEOTIDE SEQUENCE [LARGE SCALE GENOMIC DNA]</scope>
    <source>
        <strain evidence="3 4">KCTC 62186</strain>
    </source>
</reference>
<feature type="signal peptide" evidence="1">
    <location>
        <begin position="1"/>
        <end position="24"/>
    </location>
</feature>
<evidence type="ECO:0000259" key="2">
    <source>
        <dbReference type="Pfam" id="PF04389"/>
    </source>
</evidence>
<dbReference type="Proteomes" id="UP001157186">
    <property type="component" value="Unassembled WGS sequence"/>
</dbReference>
<comment type="caution">
    <text evidence="3">The sequence shown here is derived from an EMBL/GenBank/DDBJ whole genome shotgun (WGS) entry which is preliminary data.</text>
</comment>
<protein>
    <submittedName>
        <fullName evidence="3">Peptidase M28</fullName>
    </submittedName>
</protein>
<dbReference type="RefSeq" id="WP_284246381.1">
    <property type="nucleotide sequence ID" value="NZ_BSST01000001.1"/>
</dbReference>
<keyword evidence="4" id="KW-1185">Reference proteome</keyword>
<dbReference type="EMBL" id="BSST01000001">
    <property type="protein sequence ID" value="GLX80394.1"/>
    <property type="molecule type" value="Genomic_DNA"/>
</dbReference>
<dbReference type="InterPro" id="IPR007484">
    <property type="entry name" value="Peptidase_M28"/>
</dbReference>
<dbReference type="PANTHER" id="PTHR12147:SF26">
    <property type="entry name" value="PEPTIDASE M28 DOMAIN-CONTAINING PROTEIN"/>
    <property type="match status" value="1"/>
</dbReference>
<accession>A0ABQ6GYT8</accession>
<evidence type="ECO:0000256" key="1">
    <source>
        <dbReference type="SAM" id="SignalP"/>
    </source>
</evidence>
<gene>
    <name evidence="3" type="ORF">tinsulaeT_37340</name>
</gene>
<dbReference type="Gene3D" id="3.40.630.10">
    <property type="entry name" value="Zn peptidases"/>
    <property type="match status" value="1"/>
</dbReference>
<proteinExistence type="predicted"/>
<evidence type="ECO:0000313" key="4">
    <source>
        <dbReference type="Proteomes" id="UP001157186"/>
    </source>
</evidence>
<feature type="domain" description="Peptidase M28" evidence="2">
    <location>
        <begin position="100"/>
        <end position="307"/>
    </location>
</feature>
<dbReference type="InterPro" id="IPR045175">
    <property type="entry name" value="M28_fam"/>
</dbReference>